<gene>
    <name evidence="1" type="ORF">DD237_003555</name>
</gene>
<sequence>MLFHLDDKKEEKTRERALAIFEDVVGPNENAHDSDLQKNRYRIAIKTPIQFHMIVGFVGGGSSFRMASRFMHLTKKQAGLTSLGSASEGKVTSIFDMSAP</sequence>
<dbReference type="PANTHER" id="PTHR37067">
    <property type="entry name" value="PX DOMAIN-CONTAINING PROTEIN"/>
    <property type="match status" value="1"/>
</dbReference>
<dbReference type="AlphaFoldDB" id="A0A425BXH6"/>
<reference evidence="1 2" key="1">
    <citation type="submission" date="2018-06" db="EMBL/GenBank/DDBJ databases">
        <title>Comparative genomics of downy mildews reveals potential adaptations to biotrophy.</title>
        <authorList>
            <person name="Fletcher K."/>
            <person name="Klosterman S.J."/>
            <person name="Derevnina L."/>
            <person name="Martin F."/>
            <person name="Koike S."/>
            <person name="Reyes Chin-Wo S."/>
            <person name="Mou B."/>
            <person name="Michelmore R."/>
        </authorList>
    </citation>
    <scope>NUCLEOTIDE SEQUENCE [LARGE SCALE GENOMIC DNA]</scope>
    <source>
        <strain evidence="1 2">R13</strain>
    </source>
</reference>
<dbReference type="VEuPathDB" id="FungiDB:DD237_003555"/>
<comment type="caution">
    <text evidence="1">The sequence shown here is derived from an EMBL/GenBank/DDBJ whole genome shotgun (WGS) entry which is preliminary data.</text>
</comment>
<dbReference type="EMBL" id="QKXF01000698">
    <property type="protein sequence ID" value="RQM09459.1"/>
    <property type="molecule type" value="Genomic_DNA"/>
</dbReference>
<evidence type="ECO:0000313" key="2">
    <source>
        <dbReference type="Proteomes" id="UP000286097"/>
    </source>
</evidence>
<organism evidence="1 2">
    <name type="scientific">Peronospora effusa</name>
    <dbReference type="NCBI Taxonomy" id="542832"/>
    <lineage>
        <taxon>Eukaryota</taxon>
        <taxon>Sar</taxon>
        <taxon>Stramenopiles</taxon>
        <taxon>Oomycota</taxon>
        <taxon>Peronosporomycetes</taxon>
        <taxon>Peronosporales</taxon>
        <taxon>Peronosporaceae</taxon>
        <taxon>Peronospora</taxon>
    </lineage>
</organism>
<evidence type="ECO:0000313" key="1">
    <source>
        <dbReference type="EMBL" id="RQM09459.1"/>
    </source>
</evidence>
<name>A0A425BXH6_9STRA</name>
<accession>A0A425BXH6</accession>
<protein>
    <submittedName>
        <fullName evidence="1">Uncharacterized protein</fullName>
    </submittedName>
</protein>
<proteinExistence type="predicted"/>
<dbReference type="PANTHER" id="PTHR37067:SF3">
    <property type="entry name" value="PX DOMAIN-CONTAINING PROTEIN"/>
    <property type="match status" value="1"/>
</dbReference>
<dbReference type="Proteomes" id="UP000286097">
    <property type="component" value="Unassembled WGS sequence"/>
</dbReference>